<organism evidence="1 2">
    <name type="scientific">Acidithiobacillus thiooxidans</name>
    <name type="common">Thiobacillus thiooxidans</name>
    <dbReference type="NCBI Taxonomy" id="930"/>
    <lineage>
        <taxon>Bacteria</taxon>
        <taxon>Pseudomonadati</taxon>
        <taxon>Pseudomonadota</taxon>
        <taxon>Acidithiobacillia</taxon>
        <taxon>Acidithiobacillales</taxon>
        <taxon>Acidithiobacillaceae</taxon>
        <taxon>Acidithiobacillus</taxon>
    </lineage>
</organism>
<evidence type="ECO:0000313" key="1">
    <source>
        <dbReference type="EMBL" id="OCX76096.1"/>
    </source>
</evidence>
<dbReference type="AlphaFoldDB" id="A0A1C2J832"/>
<reference evidence="1 2" key="1">
    <citation type="journal article" date="2016" name="Int. J. Mol. Sci.">
        <title>Comparative genomics of the extreme acidophile Acidithiobacillus thiooxidans reveals intraspecific divergence and niche adaptation.</title>
        <authorList>
            <person name="Zhang X."/>
            <person name="Feng X."/>
            <person name="Tao J."/>
            <person name="Ma L."/>
            <person name="Xiao Y."/>
            <person name="Liang Y."/>
            <person name="Liu X."/>
            <person name="Yin H."/>
        </authorList>
    </citation>
    <scope>NUCLEOTIDE SEQUENCE [LARGE SCALE GENOMIC DNA]</scope>
    <source>
        <strain evidence="1 2">A02</strain>
    </source>
</reference>
<sequence>MGVWWGVFFRFNQLQVQRQRWFVVEGKEKATAATHLFFPPPQTTARGKTARYFQRKTGAALPCKNGTVGLMELRRCQ</sequence>
<accession>A0A1C2J832</accession>
<name>A0A1C2J832_ACITH</name>
<dbReference type="Proteomes" id="UP000094893">
    <property type="component" value="Unassembled WGS sequence"/>
</dbReference>
<evidence type="ECO:0000313" key="2">
    <source>
        <dbReference type="Proteomes" id="UP000094893"/>
    </source>
</evidence>
<dbReference type="EMBL" id="LWSA01000030">
    <property type="protein sequence ID" value="OCX76096.1"/>
    <property type="molecule type" value="Genomic_DNA"/>
</dbReference>
<comment type="caution">
    <text evidence="1">The sequence shown here is derived from an EMBL/GenBank/DDBJ whole genome shotgun (WGS) entry which is preliminary data.</text>
</comment>
<gene>
    <name evidence="1" type="ORF">A6P07_03075</name>
</gene>
<proteinExistence type="predicted"/>
<protein>
    <submittedName>
        <fullName evidence="1">Uncharacterized protein</fullName>
    </submittedName>
</protein>